<dbReference type="SUPFAM" id="SSF51395">
    <property type="entry name" value="FMN-linked oxidoreductases"/>
    <property type="match status" value="1"/>
</dbReference>
<dbReference type="GO" id="GO:0006207">
    <property type="term" value="P:'de novo' pyrimidine nucleobase biosynthetic process"/>
    <property type="evidence" value="ECO:0007669"/>
    <property type="project" value="TreeGrafter"/>
</dbReference>
<evidence type="ECO:0000259" key="7">
    <source>
        <dbReference type="Pfam" id="PF01180"/>
    </source>
</evidence>
<evidence type="ECO:0000256" key="5">
    <source>
        <dbReference type="ARBA" id="ARBA00022975"/>
    </source>
</evidence>
<dbReference type="GO" id="GO:1990663">
    <property type="term" value="F:dihydroorotate dehydrogenase (fumarate) activity"/>
    <property type="evidence" value="ECO:0007669"/>
    <property type="project" value="UniProtKB-EC"/>
</dbReference>
<dbReference type="CDD" id="cd04739">
    <property type="entry name" value="DHOD_like"/>
    <property type="match status" value="1"/>
</dbReference>
<dbReference type="EMBL" id="PKUQ01000014">
    <property type="protein sequence ID" value="PLW77824.1"/>
    <property type="molecule type" value="Genomic_DNA"/>
</dbReference>
<keyword evidence="6 8" id="KW-0560">Oxidoreductase</keyword>
<dbReference type="GO" id="GO:0005737">
    <property type="term" value="C:cytoplasm"/>
    <property type="evidence" value="ECO:0007669"/>
    <property type="project" value="InterPro"/>
</dbReference>
<keyword evidence="4" id="KW-0288">FMN</keyword>
<sequence>MDLTTNYLGLTLKSPLVASASPLNAHLDNLKALQDYGAGAVVLPSIFEEQIVQEQEVLDALIDSNSESSGEALSYFPTLSSYAFDTTRQITLIEQAVASLDIPVIASLNGIHTSGWVNFARDIEAAGAHAIELNIFFVPSDPTISGQEVEQRYIDIVKAVTSVVSIPVSVKIGPYFSSLGSMASELVKAGAKGLVMFNRFYQPDINTQKLSIEPSLELSTSFEMRLPLLWIGILAGRTNASLAATTGVETHEDVVKYLLAGADVVMTTSSLLRHGLEHMKVLSDGLVDWLDARDLTSLDIMRGKLSHICIANPESYERANYIKVLQNHGRA</sequence>
<feature type="domain" description="Dihydroorotate dehydrogenase catalytic" evidence="7">
    <location>
        <begin position="96"/>
        <end position="288"/>
    </location>
</feature>
<gene>
    <name evidence="8" type="ORF">C0081_07480</name>
</gene>
<dbReference type="PIRSF" id="PIRSF000164">
    <property type="entry name" value="DHO_oxidase"/>
    <property type="match status" value="1"/>
</dbReference>
<dbReference type="RefSeq" id="WP_101533198.1">
    <property type="nucleotide sequence ID" value="NZ_JBFHIU010000024.1"/>
</dbReference>
<dbReference type="Proteomes" id="UP000234881">
    <property type="component" value="Unassembled WGS sequence"/>
</dbReference>
<dbReference type="AlphaFoldDB" id="A0A2N5XTJ0"/>
<organism evidence="8 9">
    <name type="scientific">Cohaesibacter celericrescens</name>
    <dbReference type="NCBI Taxonomy" id="2067669"/>
    <lineage>
        <taxon>Bacteria</taxon>
        <taxon>Pseudomonadati</taxon>
        <taxon>Pseudomonadota</taxon>
        <taxon>Alphaproteobacteria</taxon>
        <taxon>Hyphomicrobiales</taxon>
        <taxon>Cohaesibacteraceae</taxon>
    </lineage>
</organism>
<dbReference type="EC" id="1.3.98.1" evidence="8"/>
<accession>A0A2N5XTJ0</accession>
<evidence type="ECO:0000256" key="2">
    <source>
        <dbReference type="ARBA" id="ARBA00004725"/>
    </source>
</evidence>
<proteinExistence type="predicted"/>
<name>A0A2N5XTJ0_9HYPH</name>
<keyword evidence="9" id="KW-1185">Reference proteome</keyword>
<dbReference type="Gene3D" id="3.20.20.70">
    <property type="entry name" value="Aldolase class I"/>
    <property type="match status" value="1"/>
</dbReference>
<reference evidence="8 9" key="1">
    <citation type="submission" date="2018-01" db="EMBL/GenBank/DDBJ databases">
        <title>The draft genome sequence of Cohaesibacter sp. H1304.</title>
        <authorList>
            <person name="Wang N.-N."/>
            <person name="Du Z.-J."/>
        </authorList>
    </citation>
    <scope>NUCLEOTIDE SEQUENCE [LARGE SCALE GENOMIC DNA]</scope>
    <source>
        <strain evidence="8 9">H1304</strain>
    </source>
</reference>
<dbReference type="UniPathway" id="UPA00070"/>
<evidence type="ECO:0000313" key="8">
    <source>
        <dbReference type="EMBL" id="PLW77824.1"/>
    </source>
</evidence>
<protein>
    <submittedName>
        <fullName evidence="8">Dihydroorotate dehydrogenase</fullName>
        <ecNumber evidence="8">1.3.98.1</ecNumber>
    </submittedName>
</protein>
<dbReference type="InterPro" id="IPR012135">
    <property type="entry name" value="Dihydroorotate_DH_1_2"/>
</dbReference>
<dbReference type="InterPro" id="IPR013785">
    <property type="entry name" value="Aldolase_TIM"/>
</dbReference>
<evidence type="ECO:0000313" key="9">
    <source>
        <dbReference type="Proteomes" id="UP000234881"/>
    </source>
</evidence>
<evidence type="ECO:0000256" key="4">
    <source>
        <dbReference type="ARBA" id="ARBA00022643"/>
    </source>
</evidence>
<dbReference type="NCBIfam" id="NF005741">
    <property type="entry name" value="PRK07565.1"/>
    <property type="match status" value="1"/>
</dbReference>
<keyword evidence="3" id="KW-0285">Flavoprotein</keyword>
<keyword evidence="5" id="KW-0665">Pyrimidine biosynthesis</keyword>
<dbReference type="Pfam" id="PF01180">
    <property type="entry name" value="DHO_dh"/>
    <property type="match status" value="1"/>
</dbReference>
<comment type="caution">
    <text evidence="8">The sequence shown here is derived from an EMBL/GenBank/DDBJ whole genome shotgun (WGS) entry which is preliminary data.</text>
</comment>
<dbReference type="PANTHER" id="PTHR48109:SF3">
    <property type="entry name" value="SLL0744 PROTEIN"/>
    <property type="match status" value="1"/>
</dbReference>
<dbReference type="PANTHER" id="PTHR48109">
    <property type="entry name" value="DIHYDROOROTATE DEHYDROGENASE (QUINONE), MITOCHONDRIAL-RELATED"/>
    <property type="match status" value="1"/>
</dbReference>
<dbReference type="InterPro" id="IPR050074">
    <property type="entry name" value="DHO_dehydrogenase"/>
</dbReference>
<evidence type="ECO:0000256" key="1">
    <source>
        <dbReference type="ARBA" id="ARBA00001917"/>
    </source>
</evidence>
<evidence type="ECO:0000256" key="3">
    <source>
        <dbReference type="ARBA" id="ARBA00022630"/>
    </source>
</evidence>
<dbReference type="InterPro" id="IPR005720">
    <property type="entry name" value="Dihydroorotate_DH_cat"/>
</dbReference>
<dbReference type="OrthoDB" id="9794954at2"/>
<comment type="cofactor">
    <cofactor evidence="1">
        <name>FMN</name>
        <dbReference type="ChEBI" id="CHEBI:58210"/>
    </cofactor>
</comment>
<evidence type="ECO:0000256" key="6">
    <source>
        <dbReference type="ARBA" id="ARBA00023002"/>
    </source>
</evidence>
<comment type="pathway">
    <text evidence="2">Pyrimidine metabolism; UMP biosynthesis via de novo pathway.</text>
</comment>
<dbReference type="GO" id="GO:0044205">
    <property type="term" value="P:'de novo' UMP biosynthetic process"/>
    <property type="evidence" value="ECO:0007669"/>
    <property type="project" value="UniProtKB-UniPathway"/>
</dbReference>